<dbReference type="PROSITE" id="PS01096">
    <property type="entry name" value="PPIC_PPIASE_1"/>
    <property type="match status" value="1"/>
</dbReference>
<keyword evidence="15" id="KW-1185">Reference proteome</keyword>
<dbReference type="InterPro" id="IPR023058">
    <property type="entry name" value="PPIase_PpiC_CS"/>
</dbReference>
<keyword evidence="4 12" id="KW-0812">Transmembrane</keyword>
<keyword evidence="11" id="KW-0697">Rotamase</keyword>
<comment type="similarity">
    <text evidence="8">Belongs to the PpiD chaperone family.</text>
</comment>
<dbReference type="Pfam" id="PF00639">
    <property type="entry name" value="Rotamase"/>
    <property type="match status" value="1"/>
</dbReference>
<feature type="transmembrane region" description="Helical" evidence="12">
    <location>
        <begin position="12"/>
        <end position="36"/>
    </location>
</feature>
<evidence type="ECO:0000256" key="12">
    <source>
        <dbReference type="SAM" id="Phobius"/>
    </source>
</evidence>
<sequence>MLQHLRDNSRGVISFILIGFLVIIFALTGVEALFNWDTSANQAAKVNGEQITEMDVARAVSMQKQQMLNLYGDQIPAQFLSDEYLRKPALDNLIQRLILSQAAKDVGMAIDENYLAEQITTTPQFKNESGVFDNSAYQRLLRNMGYTHSSYTKILSDELIINQLQAGVAQSSFSTNVQLEDAIALSFQSRDIQYVILPSAKARDSIQLQDSDIQTYYDANQGMFVSEEQVAVDYINLSVQDLMKNVSVSDSQIREQYEQNLSSFVAAPERQAAHILIENNDADKVKIISEKLASGSEFADLAKEYSDDLGSKDQGGDLGFSSGDAFPKEFETALSSLKVGEVSAPVKTDAGTHFIKLLAEKNTTPPSFEEQKVEIEEQIKRAEAELLFVAQLEKLRDLSYNAESLSDVAKELNLTAVNSGLFEKSKGQGVMANPKVVDAAFSDEVLRDGNASDVIEIDSSNVLVLKMTEHKPSKTKSLSEVKQQIEDTLKDQKARAVLTEQSQKFIADIKAGSSLADLSSAANLEIKEFKEATRNSAGVDTDVLRYAFSMPKPSANQPAVGNVITSAGDMAIVVLSAVSSGVGNKVAEEQRSAISSQLASLYGRNDFSGFQKFLKDSADIEQK</sequence>
<comment type="subcellular location">
    <subcellularLocation>
        <location evidence="1">Cell inner membrane</location>
        <topology evidence="1">Single-pass type II membrane protein</topology>
        <orientation evidence="1">Periplasmic side</orientation>
    </subcellularLocation>
</comment>
<keyword evidence="6 12" id="KW-0472">Membrane</keyword>
<evidence type="ECO:0000256" key="2">
    <source>
        <dbReference type="ARBA" id="ARBA00022475"/>
    </source>
</evidence>
<proteinExistence type="inferred from homology"/>
<reference evidence="15" key="1">
    <citation type="journal article" date="2019" name="Int. J. Syst. Evol. Microbiol.">
        <title>The Global Catalogue of Microorganisms (GCM) 10K type strain sequencing project: providing services to taxonomists for standard genome sequencing and annotation.</title>
        <authorList>
            <consortium name="The Broad Institute Genomics Platform"/>
            <consortium name="The Broad Institute Genome Sequencing Center for Infectious Disease"/>
            <person name="Wu L."/>
            <person name="Ma J."/>
        </authorList>
    </citation>
    <scope>NUCLEOTIDE SEQUENCE [LARGE SCALE GENOMIC DNA]</scope>
    <source>
        <strain evidence="15">KCTC 52237</strain>
    </source>
</reference>
<evidence type="ECO:0000256" key="10">
    <source>
        <dbReference type="ARBA" id="ARBA00042775"/>
    </source>
</evidence>
<dbReference type="PROSITE" id="PS50198">
    <property type="entry name" value="PPIC_PPIASE_2"/>
    <property type="match status" value="1"/>
</dbReference>
<name>A0ABV7FH75_9GAMM</name>
<gene>
    <name evidence="14" type="ORF">ACFODX_07915</name>
</gene>
<dbReference type="InterPro" id="IPR027304">
    <property type="entry name" value="Trigger_fact/SurA_dom_sf"/>
</dbReference>
<evidence type="ECO:0000256" key="9">
    <source>
        <dbReference type="ARBA" id="ARBA00040743"/>
    </source>
</evidence>
<keyword evidence="7" id="KW-0143">Chaperone</keyword>
<keyword evidence="5 12" id="KW-1133">Transmembrane helix</keyword>
<dbReference type="SUPFAM" id="SSF54534">
    <property type="entry name" value="FKBP-like"/>
    <property type="match status" value="1"/>
</dbReference>
<feature type="domain" description="PpiC" evidence="13">
    <location>
        <begin position="267"/>
        <end position="359"/>
    </location>
</feature>
<dbReference type="Gene3D" id="3.10.50.40">
    <property type="match status" value="1"/>
</dbReference>
<evidence type="ECO:0000256" key="6">
    <source>
        <dbReference type="ARBA" id="ARBA00023136"/>
    </source>
</evidence>
<evidence type="ECO:0000256" key="7">
    <source>
        <dbReference type="ARBA" id="ARBA00023186"/>
    </source>
</evidence>
<protein>
    <recommendedName>
        <fullName evidence="9">Periplasmic chaperone PpiD</fullName>
    </recommendedName>
    <alternativeName>
        <fullName evidence="10">Periplasmic folding chaperone</fullName>
    </alternativeName>
</protein>
<evidence type="ECO:0000313" key="14">
    <source>
        <dbReference type="EMBL" id="MFC3115477.1"/>
    </source>
</evidence>
<dbReference type="Proteomes" id="UP001595555">
    <property type="component" value="Unassembled WGS sequence"/>
</dbReference>
<dbReference type="PANTHER" id="PTHR47529">
    <property type="entry name" value="PEPTIDYL-PROLYL CIS-TRANS ISOMERASE D"/>
    <property type="match status" value="1"/>
</dbReference>
<dbReference type="Pfam" id="PF13624">
    <property type="entry name" value="SurA_N_3"/>
    <property type="match status" value="1"/>
</dbReference>
<keyword evidence="3" id="KW-0997">Cell inner membrane</keyword>
<evidence type="ECO:0000256" key="3">
    <source>
        <dbReference type="ARBA" id="ARBA00022519"/>
    </source>
</evidence>
<dbReference type="InterPro" id="IPR000297">
    <property type="entry name" value="PPIase_PpiC"/>
</dbReference>
<keyword evidence="2" id="KW-1003">Cell membrane</keyword>
<dbReference type="InterPro" id="IPR052029">
    <property type="entry name" value="PpiD_chaperone"/>
</dbReference>
<dbReference type="SUPFAM" id="SSF109998">
    <property type="entry name" value="Triger factor/SurA peptide-binding domain-like"/>
    <property type="match status" value="1"/>
</dbReference>
<evidence type="ECO:0000259" key="13">
    <source>
        <dbReference type="PROSITE" id="PS50198"/>
    </source>
</evidence>
<keyword evidence="11" id="KW-0413">Isomerase</keyword>
<dbReference type="InterPro" id="IPR046357">
    <property type="entry name" value="PPIase_dom_sf"/>
</dbReference>
<accession>A0ABV7FH75</accession>
<dbReference type="RefSeq" id="WP_378117790.1">
    <property type="nucleotide sequence ID" value="NZ_JBHRTF010000003.1"/>
</dbReference>
<organism evidence="14 15">
    <name type="scientific">Cellvibrio fontiphilus</name>
    <dbReference type="NCBI Taxonomy" id="1815559"/>
    <lineage>
        <taxon>Bacteria</taxon>
        <taxon>Pseudomonadati</taxon>
        <taxon>Pseudomonadota</taxon>
        <taxon>Gammaproteobacteria</taxon>
        <taxon>Cellvibrionales</taxon>
        <taxon>Cellvibrionaceae</taxon>
        <taxon>Cellvibrio</taxon>
    </lineage>
</organism>
<evidence type="ECO:0000256" key="8">
    <source>
        <dbReference type="ARBA" id="ARBA00038408"/>
    </source>
</evidence>
<dbReference type="EMBL" id="JBHRTF010000003">
    <property type="protein sequence ID" value="MFC3115477.1"/>
    <property type="molecule type" value="Genomic_DNA"/>
</dbReference>
<dbReference type="Gene3D" id="1.10.4030.10">
    <property type="entry name" value="Porin chaperone SurA, peptide-binding domain"/>
    <property type="match status" value="1"/>
</dbReference>
<evidence type="ECO:0000256" key="1">
    <source>
        <dbReference type="ARBA" id="ARBA00004382"/>
    </source>
</evidence>
<comment type="caution">
    <text evidence="14">The sequence shown here is derived from an EMBL/GenBank/DDBJ whole genome shotgun (WGS) entry which is preliminary data.</text>
</comment>
<evidence type="ECO:0000256" key="4">
    <source>
        <dbReference type="ARBA" id="ARBA00022692"/>
    </source>
</evidence>
<dbReference type="PANTHER" id="PTHR47529:SF1">
    <property type="entry name" value="PERIPLASMIC CHAPERONE PPID"/>
    <property type="match status" value="1"/>
</dbReference>
<evidence type="ECO:0000256" key="11">
    <source>
        <dbReference type="PROSITE-ProRule" id="PRU00278"/>
    </source>
</evidence>
<evidence type="ECO:0000313" key="15">
    <source>
        <dbReference type="Proteomes" id="UP001595555"/>
    </source>
</evidence>
<evidence type="ECO:0000256" key="5">
    <source>
        <dbReference type="ARBA" id="ARBA00022989"/>
    </source>
</evidence>